<evidence type="ECO:0000313" key="1">
    <source>
        <dbReference type="EnsemblPlants" id="AVESA.00010b.r2.4DG0758180.1.CDS"/>
    </source>
</evidence>
<dbReference type="Proteomes" id="UP001732700">
    <property type="component" value="Chromosome 4D"/>
</dbReference>
<proteinExistence type="predicted"/>
<protein>
    <submittedName>
        <fullName evidence="1">Uncharacterized protein</fullName>
    </submittedName>
</protein>
<dbReference type="EnsemblPlants" id="AVESA.00010b.r2.4DG0758180.1">
    <property type="protein sequence ID" value="AVESA.00010b.r2.4DG0758180.1.CDS"/>
    <property type="gene ID" value="AVESA.00010b.r2.4DG0758180"/>
</dbReference>
<evidence type="ECO:0000313" key="2">
    <source>
        <dbReference type="Proteomes" id="UP001732700"/>
    </source>
</evidence>
<name>A0ACD5X8V4_AVESA</name>
<accession>A0ACD5X8V4</accession>
<sequence>MALTIMMRAVVAIMVLLVIGEEARALVHKTIESDDDTIDCVAINNEIQQPGRSMKDIVAASDIAIAAEERPQSWRKGGAGCPAGTVPIRRSGNATINPESFSIDDDVPPPHVFPSGTVEKAAAYGTNGPYHGIRAEVPYWKVDVHPDEFSMSYVMVACTLDSSYIPGVGAKAPTSLPNQIMVGLMTWPSGYGDSLPRLFVYYTNDSGVHYNCFNRECGGFQLTSNKYALGTTWTADPHFGGKQYGVYVGIHRDDTKMIWWVSVQDVDIGYFRDTVFDTRFPEASYVEMGGRVLNTRPGGQHTSTPMGSTMPACGGPRYAASIKEYLGVSAIGGQLFLDDVGRTVTTVPSCYGARPLGFGKIRSGYYTAYGGAGGIYCDH</sequence>
<reference evidence="1" key="2">
    <citation type="submission" date="2025-09" db="UniProtKB">
        <authorList>
            <consortium name="EnsemblPlants"/>
        </authorList>
    </citation>
    <scope>IDENTIFICATION</scope>
</reference>
<reference evidence="1" key="1">
    <citation type="submission" date="2021-05" db="EMBL/GenBank/DDBJ databases">
        <authorList>
            <person name="Scholz U."/>
            <person name="Mascher M."/>
            <person name="Fiebig A."/>
        </authorList>
    </citation>
    <scope>NUCLEOTIDE SEQUENCE [LARGE SCALE GENOMIC DNA]</scope>
</reference>
<organism evidence="1 2">
    <name type="scientific">Avena sativa</name>
    <name type="common">Oat</name>
    <dbReference type="NCBI Taxonomy" id="4498"/>
    <lineage>
        <taxon>Eukaryota</taxon>
        <taxon>Viridiplantae</taxon>
        <taxon>Streptophyta</taxon>
        <taxon>Embryophyta</taxon>
        <taxon>Tracheophyta</taxon>
        <taxon>Spermatophyta</taxon>
        <taxon>Magnoliopsida</taxon>
        <taxon>Liliopsida</taxon>
        <taxon>Poales</taxon>
        <taxon>Poaceae</taxon>
        <taxon>BOP clade</taxon>
        <taxon>Pooideae</taxon>
        <taxon>Poodae</taxon>
        <taxon>Poeae</taxon>
        <taxon>Poeae Chloroplast Group 1 (Aveneae type)</taxon>
        <taxon>Aveninae</taxon>
        <taxon>Avena</taxon>
    </lineage>
</organism>
<keyword evidence="2" id="KW-1185">Reference proteome</keyword>